<evidence type="ECO:0008006" key="2">
    <source>
        <dbReference type="Google" id="ProtNLM"/>
    </source>
</evidence>
<dbReference type="GO" id="GO:0005829">
    <property type="term" value="C:cytosol"/>
    <property type="evidence" value="ECO:0007669"/>
    <property type="project" value="TreeGrafter"/>
</dbReference>
<dbReference type="InterPro" id="IPR036388">
    <property type="entry name" value="WH-like_DNA-bd_sf"/>
</dbReference>
<feature type="non-terminal residue" evidence="1">
    <location>
        <position position="102"/>
    </location>
</feature>
<reference evidence="1" key="1">
    <citation type="submission" date="2018-05" db="EMBL/GenBank/DDBJ databases">
        <authorList>
            <person name="Lanie J.A."/>
            <person name="Ng W.-L."/>
            <person name="Kazmierczak K.M."/>
            <person name="Andrzejewski T.M."/>
            <person name="Davidsen T.M."/>
            <person name="Wayne K.J."/>
            <person name="Tettelin H."/>
            <person name="Glass J.I."/>
            <person name="Rusch D."/>
            <person name="Podicherti R."/>
            <person name="Tsui H.-C.T."/>
            <person name="Winkler M.E."/>
        </authorList>
    </citation>
    <scope>NUCLEOTIDE SEQUENCE</scope>
</reference>
<dbReference type="PANTHER" id="PTHR33202">
    <property type="entry name" value="ZINC UPTAKE REGULATION PROTEIN"/>
    <property type="match status" value="1"/>
</dbReference>
<dbReference type="GO" id="GO:0003700">
    <property type="term" value="F:DNA-binding transcription factor activity"/>
    <property type="evidence" value="ECO:0007669"/>
    <property type="project" value="InterPro"/>
</dbReference>
<sequence>MSSTKADFDWPAQAFRQHDHAECARSLMSAAHDLCTERGLRLTPVREKVLELLLTSHAPLGAYAILSELAALGFRAQPPVAYRALDFLVENGFAHRIEKINA</sequence>
<dbReference type="InterPro" id="IPR036390">
    <property type="entry name" value="WH_DNA-bd_sf"/>
</dbReference>
<dbReference type="GO" id="GO:1900376">
    <property type="term" value="P:regulation of secondary metabolite biosynthetic process"/>
    <property type="evidence" value="ECO:0007669"/>
    <property type="project" value="TreeGrafter"/>
</dbReference>
<evidence type="ECO:0000313" key="1">
    <source>
        <dbReference type="EMBL" id="SVD01496.1"/>
    </source>
</evidence>
<dbReference type="InterPro" id="IPR002481">
    <property type="entry name" value="FUR"/>
</dbReference>
<dbReference type="GO" id="GO:0008270">
    <property type="term" value="F:zinc ion binding"/>
    <property type="evidence" value="ECO:0007669"/>
    <property type="project" value="TreeGrafter"/>
</dbReference>
<accession>A0A382RV24</accession>
<dbReference type="Gene3D" id="1.10.10.10">
    <property type="entry name" value="Winged helix-like DNA-binding domain superfamily/Winged helix DNA-binding domain"/>
    <property type="match status" value="1"/>
</dbReference>
<protein>
    <recommendedName>
        <fullName evidence="2">Fur family transcriptional regulator</fullName>
    </recommendedName>
</protein>
<dbReference type="EMBL" id="UINC01124386">
    <property type="protein sequence ID" value="SVD01496.1"/>
    <property type="molecule type" value="Genomic_DNA"/>
</dbReference>
<dbReference type="GO" id="GO:0045892">
    <property type="term" value="P:negative regulation of DNA-templated transcription"/>
    <property type="evidence" value="ECO:0007669"/>
    <property type="project" value="TreeGrafter"/>
</dbReference>
<dbReference type="GO" id="GO:0000976">
    <property type="term" value="F:transcription cis-regulatory region binding"/>
    <property type="evidence" value="ECO:0007669"/>
    <property type="project" value="TreeGrafter"/>
</dbReference>
<gene>
    <name evidence="1" type="ORF">METZ01_LOCUS354350</name>
</gene>
<dbReference type="AlphaFoldDB" id="A0A382RV24"/>
<name>A0A382RV24_9ZZZZ</name>
<dbReference type="SUPFAM" id="SSF46785">
    <property type="entry name" value="Winged helix' DNA-binding domain"/>
    <property type="match status" value="1"/>
</dbReference>
<proteinExistence type="predicted"/>
<dbReference type="PANTHER" id="PTHR33202:SF6">
    <property type="entry name" value="ZINC UPTAKE REGULATION PROTEIN"/>
    <property type="match status" value="1"/>
</dbReference>
<organism evidence="1">
    <name type="scientific">marine metagenome</name>
    <dbReference type="NCBI Taxonomy" id="408172"/>
    <lineage>
        <taxon>unclassified sequences</taxon>
        <taxon>metagenomes</taxon>
        <taxon>ecological metagenomes</taxon>
    </lineage>
</organism>